<protein>
    <submittedName>
        <fullName evidence="2">Uncharacterized protein</fullName>
    </submittedName>
</protein>
<dbReference type="AlphaFoldDB" id="A0A5B7ZQ45"/>
<keyword evidence="1" id="KW-1133">Transmembrane helix</keyword>
<dbReference type="Proteomes" id="UP000308149">
    <property type="component" value="Chromosome"/>
</dbReference>
<evidence type="ECO:0000256" key="1">
    <source>
        <dbReference type="SAM" id="Phobius"/>
    </source>
</evidence>
<evidence type="ECO:0000313" key="2">
    <source>
        <dbReference type="EMBL" id="QDA57007.1"/>
    </source>
</evidence>
<accession>A0A5B7ZQ45</accession>
<proteinExistence type="predicted"/>
<gene>
    <name evidence="2" type="ORF">FHQ07_06595</name>
</gene>
<keyword evidence="1" id="KW-0812">Transmembrane</keyword>
<keyword evidence="1" id="KW-0472">Membrane</keyword>
<dbReference type="KEGG" id="thes:FHQ07_06595"/>
<keyword evidence="3" id="KW-1185">Reference proteome</keyword>
<sequence length="193" mass="20369">MGYLLTAGVLGFQVLIFITIVGAGAIGRGKLWLVTAGWVAFTLFGSIFTAGLLLLQLLTIAVSYTVGSAAAGRSATQPEVQTVVVPPKTEEPGSSGYQTLMNVLMVGGILWLVYHFGGQAKQAAPTLAVQMAPVAPVEVQADSAAVKTKPTAASRNNQASKRIDRKNHVTSDFRHCLSLKTNQEIAKCAERAK</sequence>
<feature type="transmembrane region" description="Helical" evidence="1">
    <location>
        <begin position="96"/>
        <end position="114"/>
    </location>
</feature>
<dbReference type="EMBL" id="CP040871">
    <property type="protein sequence ID" value="QDA57007.1"/>
    <property type="molecule type" value="Genomic_DNA"/>
</dbReference>
<reference evidence="2 3" key="1">
    <citation type="submission" date="2019-06" db="EMBL/GenBank/DDBJ databases">
        <title>Thermomonas aquatica sp. nov., isolated from an industrial wastewater treatment plant.</title>
        <authorList>
            <person name="Jeon J.H."/>
            <person name="Park D.-S."/>
        </authorList>
    </citation>
    <scope>NUCLEOTIDE SEQUENCE [LARGE SCALE GENOMIC DNA]</scope>
    <source>
        <strain evidence="2 3">SY21</strain>
    </source>
</reference>
<organism evidence="2 3">
    <name type="scientific">Thermomonas aquatica</name>
    <dbReference type="NCBI Taxonomy" id="2202149"/>
    <lineage>
        <taxon>Bacteria</taxon>
        <taxon>Pseudomonadati</taxon>
        <taxon>Pseudomonadota</taxon>
        <taxon>Gammaproteobacteria</taxon>
        <taxon>Lysobacterales</taxon>
        <taxon>Lysobacteraceae</taxon>
        <taxon>Thermomonas</taxon>
    </lineage>
</organism>
<feature type="transmembrane region" description="Helical" evidence="1">
    <location>
        <begin position="38"/>
        <end position="64"/>
    </location>
</feature>
<feature type="transmembrane region" description="Helical" evidence="1">
    <location>
        <begin position="6"/>
        <end position="26"/>
    </location>
</feature>
<evidence type="ECO:0000313" key="3">
    <source>
        <dbReference type="Proteomes" id="UP000308149"/>
    </source>
</evidence>
<name>A0A5B7ZQ45_9GAMM</name>
<dbReference type="RefSeq" id="WP_139716059.1">
    <property type="nucleotide sequence ID" value="NZ_CP040871.1"/>
</dbReference>